<evidence type="ECO:0000313" key="2">
    <source>
        <dbReference type="Proteomes" id="UP000024635"/>
    </source>
</evidence>
<evidence type="ECO:0000313" key="1">
    <source>
        <dbReference type="EMBL" id="EYC26438.1"/>
    </source>
</evidence>
<comment type="caution">
    <text evidence="1">The sequence shown here is derived from an EMBL/GenBank/DDBJ whole genome shotgun (WGS) entry which is preliminary data.</text>
</comment>
<proteinExistence type="predicted"/>
<name>A0A016VI40_9BILA</name>
<sequence length="113" mass="12806">MLQSFRGNSMLTMKPTTTWDSRFPMYIWLKKLAQVTPARLSSLIPLIFASSILCHAASTVLRSRTRSITPRMLQGPLTHERDILIVCASTHFTNITVLVSVWSSCLFVNLFMC</sequence>
<dbReference type="Proteomes" id="UP000024635">
    <property type="component" value="Unassembled WGS sequence"/>
</dbReference>
<reference evidence="2" key="1">
    <citation type="journal article" date="2015" name="Nat. Genet.">
        <title>The genome and transcriptome of the zoonotic hookworm Ancylostoma ceylanicum identify infection-specific gene families.</title>
        <authorList>
            <person name="Schwarz E.M."/>
            <person name="Hu Y."/>
            <person name="Antoshechkin I."/>
            <person name="Miller M.M."/>
            <person name="Sternberg P.W."/>
            <person name="Aroian R.V."/>
        </authorList>
    </citation>
    <scope>NUCLEOTIDE SEQUENCE</scope>
    <source>
        <strain evidence="2">HY135</strain>
    </source>
</reference>
<organism evidence="1 2">
    <name type="scientific">Ancylostoma ceylanicum</name>
    <dbReference type="NCBI Taxonomy" id="53326"/>
    <lineage>
        <taxon>Eukaryota</taxon>
        <taxon>Metazoa</taxon>
        <taxon>Ecdysozoa</taxon>
        <taxon>Nematoda</taxon>
        <taxon>Chromadorea</taxon>
        <taxon>Rhabditida</taxon>
        <taxon>Rhabditina</taxon>
        <taxon>Rhabditomorpha</taxon>
        <taxon>Strongyloidea</taxon>
        <taxon>Ancylostomatidae</taxon>
        <taxon>Ancylostomatinae</taxon>
        <taxon>Ancylostoma</taxon>
    </lineage>
</organism>
<dbReference type="EMBL" id="JARK01001346">
    <property type="protein sequence ID" value="EYC26438.1"/>
    <property type="molecule type" value="Genomic_DNA"/>
</dbReference>
<accession>A0A016VI40</accession>
<gene>
    <name evidence="1" type="primary">Acey_s0010.g1154</name>
    <name evidence="1" type="ORF">Y032_0010g1154</name>
</gene>
<protein>
    <submittedName>
        <fullName evidence="1">Uncharacterized protein</fullName>
    </submittedName>
</protein>
<dbReference type="AlphaFoldDB" id="A0A016VI40"/>
<keyword evidence="2" id="KW-1185">Reference proteome</keyword>